<evidence type="ECO:0000313" key="1">
    <source>
        <dbReference type="EMBL" id="OGZ37452.1"/>
    </source>
</evidence>
<comment type="caution">
    <text evidence="1">The sequence shown here is derived from an EMBL/GenBank/DDBJ whole genome shotgun (WGS) entry which is preliminary data.</text>
</comment>
<sequence length="104" mass="11659">MLGTDTLVLGPQRSIALAVRRYGEYGGIVTAYREGQPKKEGGVNLVGFLEQREFTLQINGGTVESHGRHFGDYEVFSDGDFRYDPHRPFPSIGIGQIVRFRIEN</sequence>
<evidence type="ECO:0000313" key="2">
    <source>
        <dbReference type="Proteomes" id="UP000177061"/>
    </source>
</evidence>
<gene>
    <name evidence="1" type="ORF">A3J64_00455</name>
</gene>
<protein>
    <submittedName>
        <fullName evidence="1">Uncharacterized protein</fullName>
    </submittedName>
</protein>
<reference evidence="1 2" key="1">
    <citation type="journal article" date="2016" name="Nat. Commun.">
        <title>Thousands of microbial genomes shed light on interconnected biogeochemical processes in an aquifer system.</title>
        <authorList>
            <person name="Anantharaman K."/>
            <person name="Brown C.T."/>
            <person name="Hug L.A."/>
            <person name="Sharon I."/>
            <person name="Castelle C.J."/>
            <person name="Probst A.J."/>
            <person name="Thomas B.C."/>
            <person name="Singh A."/>
            <person name="Wilkins M.J."/>
            <person name="Karaoz U."/>
            <person name="Brodie E.L."/>
            <person name="Williams K.H."/>
            <person name="Hubbard S.S."/>
            <person name="Banfield J.F."/>
        </authorList>
    </citation>
    <scope>NUCLEOTIDE SEQUENCE [LARGE SCALE GENOMIC DNA]</scope>
</reference>
<dbReference type="AlphaFoldDB" id="A0A1G2FI38"/>
<proteinExistence type="predicted"/>
<organism evidence="1 2">
    <name type="scientific">Candidatus Portnoybacteria bacterium RIFCSPHIGHO2_12_FULL_38_9</name>
    <dbReference type="NCBI Taxonomy" id="1801997"/>
    <lineage>
        <taxon>Bacteria</taxon>
        <taxon>Candidatus Portnoyibacteriota</taxon>
    </lineage>
</organism>
<accession>A0A1G2FI38</accession>
<name>A0A1G2FI38_9BACT</name>
<dbReference type="EMBL" id="MHNB01000007">
    <property type="protein sequence ID" value="OGZ37452.1"/>
    <property type="molecule type" value="Genomic_DNA"/>
</dbReference>
<dbReference type="Proteomes" id="UP000177061">
    <property type="component" value="Unassembled WGS sequence"/>
</dbReference>